<dbReference type="InterPro" id="IPR002491">
    <property type="entry name" value="ABC_transptr_periplasmic_BD"/>
</dbReference>
<evidence type="ECO:0000313" key="3">
    <source>
        <dbReference type="Proteomes" id="UP000650511"/>
    </source>
</evidence>
<proteinExistence type="predicted"/>
<reference evidence="2" key="2">
    <citation type="submission" date="2020-09" db="EMBL/GenBank/DDBJ databases">
        <authorList>
            <person name="Sun Q."/>
            <person name="Zhou Y."/>
        </authorList>
    </citation>
    <scope>NUCLEOTIDE SEQUENCE</scope>
    <source>
        <strain evidence="2">CGMCC 1.14988</strain>
    </source>
</reference>
<dbReference type="AlphaFoldDB" id="A0A8J3AAU7"/>
<dbReference type="InterPro" id="IPR051030">
    <property type="entry name" value="Vitamin_B12-ABC_binding"/>
</dbReference>
<comment type="caution">
    <text evidence="2">The sequence shown here is derived from an EMBL/GenBank/DDBJ whole genome shotgun (WGS) entry which is preliminary data.</text>
</comment>
<dbReference type="PANTHER" id="PTHR42860:SF1">
    <property type="entry name" value="VITAMIN B12-BINDING PROTEIN"/>
    <property type="match status" value="1"/>
</dbReference>
<gene>
    <name evidence="2" type="ORF">GCM10011354_21650</name>
</gene>
<sequence length="306" mass="33367">MDRVVSLLPSTTEIVHALGCGDRLVGRSHECDHPAGVERLPIVTEPKAPMTGTSAEVDRQVRTILEQALSVYRVHTDVLVELDPTVVLTQSQCEVCAVSADEVQQAVDVHLDGHAEVVALEPNGLADVYADVRRVAVALGVPERGEQLVADMTARIDAVTRRTADLPRRRVLTLEWIEPLMAAGNWMPELLAAAGGQELFGVAGRHSPWLEFDAVRAADPEVIVILPCGFDLPRTREEAAVLRELPGWSQLRAVREGRVALTDGNRFFNRPGPRLAESTEILAEILHPDVVAPAHRGDAWEPFPTA</sequence>
<dbReference type="SUPFAM" id="SSF53807">
    <property type="entry name" value="Helical backbone' metal receptor"/>
    <property type="match status" value="1"/>
</dbReference>
<reference evidence="2" key="1">
    <citation type="journal article" date="2014" name="Int. J. Syst. Evol. Microbiol.">
        <title>Complete genome sequence of Corynebacterium casei LMG S-19264T (=DSM 44701T), isolated from a smear-ripened cheese.</title>
        <authorList>
            <consortium name="US DOE Joint Genome Institute (JGI-PGF)"/>
            <person name="Walter F."/>
            <person name="Albersmeier A."/>
            <person name="Kalinowski J."/>
            <person name="Ruckert C."/>
        </authorList>
    </citation>
    <scope>NUCLEOTIDE SEQUENCE</scope>
    <source>
        <strain evidence="2">CGMCC 1.14988</strain>
    </source>
</reference>
<dbReference type="PANTHER" id="PTHR42860">
    <property type="entry name" value="VITAMIN B12-BINDING PROTEIN"/>
    <property type="match status" value="1"/>
</dbReference>
<name>A0A8J3AAU7_9ACTN</name>
<dbReference type="Gene3D" id="3.40.50.1980">
    <property type="entry name" value="Nitrogenase molybdenum iron protein domain"/>
    <property type="match status" value="2"/>
</dbReference>
<dbReference type="OrthoDB" id="6495095at2"/>
<protein>
    <submittedName>
        <fullName evidence="2">Cobalamin-binding protein</fullName>
    </submittedName>
</protein>
<organism evidence="2 3">
    <name type="scientific">Egicoccus halophilus</name>
    <dbReference type="NCBI Taxonomy" id="1670830"/>
    <lineage>
        <taxon>Bacteria</taxon>
        <taxon>Bacillati</taxon>
        <taxon>Actinomycetota</taxon>
        <taxon>Nitriliruptoria</taxon>
        <taxon>Egicoccales</taxon>
        <taxon>Egicoccaceae</taxon>
        <taxon>Egicoccus</taxon>
    </lineage>
</organism>
<evidence type="ECO:0000259" key="1">
    <source>
        <dbReference type="PROSITE" id="PS50983"/>
    </source>
</evidence>
<dbReference type="Pfam" id="PF01497">
    <property type="entry name" value="Peripla_BP_2"/>
    <property type="match status" value="1"/>
</dbReference>
<dbReference type="Proteomes" id="UP000650511">
    <property type="component" value="Unassembled WGS sequence"/>
</dbReference>
<dbReference type="PROSITE" id="PS50983">
    <property type="entry name" value="FE_B12_PBP"/>
    <property type="match status" value="1"/>
</dbReference>
<accession>A0A8J3AAU7</accession>
<keyword evidence="3" id="KW-1185">Reference proteome</keyword>
<dbReference type="CDD" id="cd01144">
    <property type="entry name" value="BtuF"/>
    <property type="match status" value="1"/>
</dbReference>
<dbReference type="RefSeq" id="WP_130649154.1">
    <property type="nucleotide sequence ID" value="NZ_BMHA01000007.1"/>
</dbReference>
<dbReference type="EMBL" id="BMHA01000007">
    <property type="protein sequence ID" value="GGI06949.1"/>
    <property type="molecule type" value="Genomic_DNA"/>
</dbReference>
<evidence type="ECO:0000313" key="2">
    <source>
        <dbReference type="EMBL" id="GGI06949.1"/>
    </source>
</evidence>
<feature type="domain" description="Fe/B12 periplasmic-binding" evidence="1">
    <location>
        <begin position="3"/>
        <end position="290"/>
    </location>
</feature>